<gene>
    <name evidence="1" type="ORF">DFR59_12423</name>
</gene>
<keyword evidence="2" id="KW-1185">Reference proteome</keyword>
<evidence type="ECO:0000313" key="1">
    <source>
        <dbReference type="EMBL" id="RDI36936.1"/>
    </source>
</evidence>
<protein>
    <submittedName>
        <fullName evidence="1">Uncharacterized protein</fullName>
    </submittedName>
</protein>
<dbReference type="RefSeq" id="WP_114747258.1">
    <property type="nucleotide sequence ID" value="NZ_QQAY01000024.1"/>
</dbReference>
<accession>A0A370G1U7</accession>
<name>A0A370G1U7_9BACI</name>
<dbReference type="AlphaFoldDB" id="A0A370G1U7"/>
<organism evidence="1 2">
    <name type="scientific">Falsibacillus pallidus</name>
    <dbReference type="NCBI Taxonomy" id="493781"/>
    <lineage>
        <taxon>Bacteria</taxon>
        <taxon>Bacillati</taxon>
        <taxon>Bacillota</taxon>
        <taxon>Bacilli</taxon>
        <taxon>Bacillales</taxon>
        <taxon>Bacillaceae</taxon>
        <taxon>Falsibacillus</taxon>
    </lineage>
</organism>
<reference evidence="1 2" key="1">
    <citation type="submission" date="2018-07" db="EMBL/GenBank/DDBJ databases">
        <title>Genomic Encyclopedia of Type Strains, Phase IV (KMG-IV): sequencing the most valuable type-strain genomes for metagenomic binning, comparative biology and taxonomic classification.</title>
        <authorList>
            <person name="Goeker M."/>
        </authorList>
    </citation>
    <scope>NUCLEOTIDE SEQUENCE [LARGE SCALE GENOMIC DNA]</scope>
    <source>
        <strain evidence="1 2">DSM 25281</strain>
    </source>
</reference>
<proteinExistence type="predicted"/>
<sequence>MKKKWTMAILIFTLLFGGAWQIHSKQKRVYGPGDESVSLLEGADRANAETIKDEKKNHKTRKPFKPREYIRIESITNE</sequence>
<dbReference type="EMBL" id="QQAY01000024">
    <property type="protein sequence ID" value="RDI36936.1"/>
    <property type="molecule type" value="Genomic_DNA"/>
</dbReference>
<dbReference type="OrthoDB" id="2943498at2"/>
<dbReference type="Proteomes" id="UP000255326">
    <property type="component" value="Unassembled WGS sequence"/>
</dbReference>
<comment type="caution">
    <text evidence="1">The sequence shown here is derived from an EMBL/GenBank/DDBJ whole genome shotgun (WGS) entry which is preliminary data.</text>
</comment>
<evidence type="ECO:0000313" key="2">
    <source>
        <dbReference type="Proteomes" id="UP000255326"/>
    </source>
</evidence>